<accession>A0A7T0PWA3</accession>
<evidence type="ECO:0000256" key="2">
    <source>
        <dbReference type="ARBA" id="ARBA00023125"/>
    </source>
</evidence>
<dbReference type="Pfam" id="PF00392">
    <property type="entry name" value="GntR"/>
    <property type="match status" value="1"/>
</dbReference>
<feature type="domain" description="HTH gntR-type" evidence="5">
    <location>
        <begin position="132"/>
        <end position="199"/>
    </location>
</feature>
<dbReference type="PANTHER" id="PTHR44846:SF1">
    <property type="entry name" value="MANNOSYL-D-GLYCERATE TRANSPORT_METABOLISM SYSTEM REPRESSOR MNGR-RELATED"/>
    <property type="match status" value="1"/>
</dbReference>
<dbReference type="PROSITE" id="PS50949">
    <property type="entry name" value="HTH_GNTR"/>
    <property type="match status" value="1"/>
</dbReference>
<dbReference type="InterPro" id="IPR036388">
    <property type="entry name" value="WH-like_DNA-bd_sf"/>
</dbReference>
<dbReference type="CDD" id="cd07377">
    <property type="entry name" value="WHTH_GntR"/>
    <property type="match status" value="1"/>
</dbReference>
<dbReference type="InterPro" id="IPR050679">
    <property type="entry name" value="Bact_HTH_transcr_reg"/>
</dbReference>
<protein>
    <submittedName>
        <fullName evidence="6">GntR family transcriptional regulator</fullName>
    </submittedName>
</protein>
<keyword evidence="3" id="KW-0804">Transcription</keyword>
<dbReference type="GO" id="GO:0003700">
    <property type="term" value="F:DNA-binding transcription factor activity"/>
    <property type="evidence" value="ECO:0007669"/>
    <property type="project" value="InterPro"/>
</dbReference>
<dbReference type="PRINTS" id="PR00035">
    <property type="entry name" value="HTHGNTR"/>
</dbReference>
<evidence type="ECO:0000259" key="5">
    <source>
        <dbReference type="PROSITE" id="PS50949"/>
    </source>
</evidence>
<keyword evidence="7" id="KW-1185">Reference proteome</keyword>
<dbReference type="SUPFAM" id="SSF64288">
    <property type="entry name" value="Chorismate lyase-like"/>
    <property type="match status" value="1"/>
</dbReference>
<keyword evidence="1" id="KW-0805">Transcription regulation</keyword>
<dbReference type="AlphaFoldDB" id="A0A7T0PWA3"/>
<evidence type="ECO:0000313" key="7">
    <source>
        <dbReference type="Proteomes" id="UP000594637"/>
    </source>
</evidence>
<dbReference type="Gene3D" id="1.10.10.10">
    <property type="entry name" value="Winged helix-like DNA-binding domain superfamily/Winged helix DNA-binding domain"/>
    <property type="match status" value="1"/>
</dbReference>
<dbReference type="SMART" id="SM00345">
    <property type="entry name" value="HTH_GNTR"/>
    <property type="match status" value="1"/>
</dbReference>
<evidence type="ECO:0000256" key="3">
    <source>
        <dbReference type="ARBA" id="ARBA00023163"/>
    </source>
</evidence>
<dbReference type="Proteomes" id="UP000594637">
    <property type="component" value="Chromosome"/>
</dbReference>
<dbReference type="InterPro" id="IPR000524">
    <property type="entry name" value="Tscrpt_reg_HTH_GntR"/>
</dbReference>
<dbReference type="SUPFAM" id="SSF46785">
    <property type="entry name" value="Winged helix' DNA-binding domain"/>
    <property type="match status" value="1"/>
</dbReference>
<dbReference type="SMART" id="SM00866">
    <property type="entry name" value="UTRA"/>
    <property type="match status" value="1"/>
</dbReference>
<evidence type="ECO:0000256" key="4">
    <source>
        <dbReference type="SAM" id="MobiDB-lite"/>
    </source>
</evidence>
<dbReference type="EMBL" id="CP063989">
    <property type="protein sequence ID" value="QPL06141.1"/>
    <property type="molecule type" value="Genomic_DNA"/>
</dbReference>
<proteinExistence type="predicted"/>
<dbReference type="InterPro" id="IPR036390">
    <property type="entry name" value="WH_DNA-bd_sf"/>
</dbReference>
<dbReference type="PANTHER" id="PTHR44846">
    <property type="entry name" value="MANNOSYL-D-GLYCERATE TRANSPORT/METABOLISM SYSTEM REPRESSOR MNGR-RELATED"/>
    <property type="match status" value="1"/>
</dbReference>
<reference evidence="6 7" key="1">
    <citation type="submission" date="2020-11" db="EMBL/GenBank/DDBJ databases">
        <title>Actinomyces sp. ZJ750.</title>
        <authorList>
            <person name="Zhou J."/>
        </authorList>
    </citation>
    <scope>NUCLEOTIDE SEQUENCE [LARGE SCALE GENOMIC DNA]</scope>
    <source>
        <strain evidence="6 7">ZJ750</strain>
    </source>
</reference>
<evidence type="ECO:0000256" key="1">
    <source>
        <dbReference type="ARBA" id="ARBA00023015"/>
    </source>
</evidence>
<gene>
    <name evidence="6" type="ORF">ID810_04250</name>
</gene>
<dbReference type="GO" id="GO:0003677">
    <property type="term" value="F:DNA binding"/>
    <property type="evidence" value="ECO:0007669"/>
    <property type="project" value="UniProtKB-KW"/>
</dbReference>
<organism evidence="6 7">
    <name type="scientific">Actinomyces respiraculi</name>
    <dbReference type="NCBI Taxonomy" id="2744574"/>
    <lineage>
        <taxon>Bacteria</taxon>
        <taxon>Bacillati</taxon>
        <taxon>Actinomycetota</taxon>
        <taxon>Actinomycetes</taxon>
        <taxon>Actinomycetales</taxon>
        <taxon>Actinomycetaceae</taxon>
        <taxon>Actinomyces</taxon>
    </lineage>
</organism>
<dbReference type="KEGG" id="arep:ID810_04250"/>
<sequence length="374" mass="40855">MSERPRRCIRANAPPDFFFSDTRSSRSGSAWQQRHARVTARGGRLGPTGTAALVWTSGISKDQTTDVVKHVLAHSRGRLFVSLTRPATPLPGRAPAAGDQGGHNGPNHPSDRKETTVPQGQSSGARERSGARAKYVVVREHLLALISDGLPAGAPLPSERELCERFGVSRMTVRQAVDTLVADGAVERHQGRGTFVAPPKLDLQLRLTSFSDEMRRRGMEPGAVFLVAETVPAPPAVAAQLELAEDEQAHHLRRLLTADSVPMALEETWIPQHLAPDLLEDGLPPSVYEALTQVGLMPEWGEDVLEARAVTSEEAALLGVPERAPALDIVRRTFHDHTAVIYSRSLYRADRYTLWVPVSAPGPRRRRPDNLPTT</sequence>
<dbReference type="Pfam" id="PF07702">
    <property type="entry name" value="UTRA"/>
    <property type="match status" value="1"/>
</dbReference>
<dbReference type="Gene3D" id="3.40.1410.10">
    <property type="entry name" value="Chorismate lyase-like"/>
    <property type="match status" value="1"/>
</dbReference>
<dbReference type="InterPro" id="IPR011663">
    <property type="entry name" value="UTRA"/>
</dbReference>
<dbReference type="GO" id="GO:0045892">
    <property type="term" value="P:negative regulation of DNA-templated transcription"/>
    <property type="evidence" value="ECO:0007669"/>
    <property type="project" value="TreeGrafter"/>
</dbReference>
<name>A0A7T0PWA3_9ACTO</name>
<keyword evidence="2" id="KW-0238">DNA-binding</keyword>
<evidence type="ECO:0000313" key="6">
    <source>
        <dbReference type="EMBL" id="QPL06141.1"/>
    </source>
</evidence>
<dbReference type="InterPro" id="IPR028978">
    <property type="entry name" value="Chorismate_lyase_/UTRA_dom_sf"/>
</dbReference>
<feature type="region of interest" description="Disordered" evidence="4">
    <location>
        <begin position="83"/>
        <end position="131"/>
    </location>
</feature>